<dbReference type="EMBL" id="KV454480">
    <property type="protein sequence ID" value="ODV60999.1"/>
    <property type="molecule type" value="Genomic_DNA"/>
</dbReference>
<dbReference type="AlphaFoldDB" id="A0A1D2VHC2"/>
<protein>
    <submittedName>
        <fullName evidence="1">Uncharacterized protein</fullName>
    </submittedName>
</protein>
<name>A0A1D2VHC2_9ASCO</name>
<proteinExistence type="predicted"/>
<dbReference type="InParanoid" id="A0A1D2VHC2"/>
<organism evidence="1 2">
    <name type="scientific">Ascoidea rubescens DSM 1968</name>
    <dbReference type="NCBI Taxonomy" id="1344418"/>
    <lineage>
        <taxon>Eukaryota</taxon>
        <taxon>Fungi</taxon>
        <taxon>Dikarya</taxon>
        <taxon>Ascomycota</taxon>
        <taxon>Saccharomycotina</taxon>
        <taxon>Saccharomycetes</taxon>
        <taxon>Ascoideaceae</taxon>
        <taxon>Ascoidea</taxon>
    </lineage>
</organism>
<dbReference type="GeneID" id="30966836"/>
<dbReference type="Proteomes" id="UP000095038">
    <property type="component" value="Unassembled WGS sequence"/>
</dbReference>
<sequence>MGVSLPFAVNDKDNTSALFSDSTSIKHAGKDNLYTDSSLDDKEANGVGHIKLNSSNFAAFHEGNNLIADAITGGTPIADELAGTKNLSSVCEWHRIRVQLVNKCLIDSISGRTPLI</sequence>
<evidence type="ECO:0000313" key="2">
    <source>
        <dbReference type="Proteomes" id="UP000095038"/>
    </source>
</evidence>
<dbReference type="RefSeq" id="XP_020047306.1">
    <property type="nucleotide sequence ID" value="XM_020193200.1"/>
</dbReference>
<accession>A0A1D2VHC2</accession>
<gene>
    <name evidence="1" type="ORF">ASCRUDRAFT_75749</name>
</gene>
<keyword evidence="2" id="KW-1185">Reference proteome</keyword>
<evidence type="ECO:0000313" key="1">
    <source>
        <dbReference type="EMBL" id="ODV60999.1"/>
    </source>
</evidence>
<reference evidence="2" key="1">
    <citation type="submission" date="2016-05" db="EMBL/GenBank/DDBJ databases">
        <title>Comparative genomics of biotechnologically important yeasts.</title>
        <authorList>
            <consortium name="DOE Joint Genome Institute"/>
            <person name="Riley R."/>
            <person name="Haridas S."/>
            <person name="Wolfe K.H."/>
            <person name="Lopes M.R."/>
            <person name="Hittinger C.T."/>
            <person name="Goker M."/>
            <person name="Salamov A."/>
            <person name="Wisecaver J."/>
            <person name="Long T.M."/>
            <person name="Aerts A.L."/>
            <person name="Barry K."/>
            <person name="Choi C."/>
            <person name="Clum A."/>
            <person name="Coughlan A.Y."/>
            <person name="Deshpande S."/>
            <person name="Douglass A.P."/>
            <person name="Hanson S.J."/>
            <person name="Klenk H.-P."/>
            <person name="Labutti K."/>
            <person name="Lapidus A."/>
            <person name="Lindquist E."/>
            <person name="Lipzen A."/>
            <person name="Meier-Kolthoff J.P."/>
            <person name="Ohm R.A."/>
            <person name="Otillar R.P."/>
            <person name="Pangilinan J."/>
            <person name="Peng Y."/>
            <person name="Rokas A."/>
            <person name="Rosa C.A."/>
            <person name="Scheuner C."/>
            <person name="Sibirny A.A."/>
            <person name="Slot J.C."/>
            <person name="Stielow J.B."/>
            <person name="Sun H."/>
            <person name="Kurtzman C.P."/>
            <person name="Blackwell M."/>
            <person name="Grigoriev I.V."/>
            <person name="Jeffries T.W."/>
        </authorList>
    </citation>
    <scope>NUCLEOTIDE SEQUENCE [LARGE SCALE GENOMIC DNA]</scope>
    <source>
        <strain evidence="2">DSM 1968</strain>
    </source>
</reference>